<reference evidence="4" key="1">
    <citation type="submission" date="2018-02" db="EMBL/GenBank/DDBJ databases">
        <title>Genome sequencing of Solimonas sp. HR-BB.</title>
        <authorList>
            <person name="Lee Y."/>
            <person name="Jeon C.O."/>
        </authorList>
    </citation>
    <scope>NUCLEOTIDE SEQUENCE [LARGE SCALE GENOMIC DNA]</scope>
    <source>
        <strain evidence="4">HR-U</strain>
    </source>
</reference>
<feature type="coiled-coil region" evidence="2">
    <location>
        <begin position="28"/>
        <end position="87"/>
    </location>
</feature>
<dbReference type="RefSeq" id="WP_104710453.1">
    <property type="nucleotide sequence ID" value="NZ_PTRA01000001.1"/>
</dbReference>
<dbReference type="EMBL" id="PTRA01000001">
    <property type="protein sequence ID" value="PQA59164.1"/>
    <property type="molecule type" value="Genomic_DNA"/>
</dbReference>
<dbReference type="OrthoDB" id="1219342at2"/>
<proteinExistence type="predicted"/>
<organism evidence="3 4">
    <name type="scientific">Siphonobacter curvatus</name>
    <dbReference type="NCBI Taxonomy" id="2094562"/>
    <lineage>
        <taxon>Bacteria</taxon>
        <taxon>Pseudomonadati</taxon>
        <taxon>Bacteroidota</taxon>
        <taxon>Cytophagia</taxon>
        <taxon>Cytophagales</taxon>
        <taxon>Cytophagaceae</taxon>
        <taxon>Siphonobacter</taxon>
    </lineage>
</organism>
<feature type="coiled-coil region" evidence="2">
    <location>
        <begin position="633"/>
        <end position="742"/>
    </location>
</feature>
<keyword evidence="4" id="KW-1185">Reference proteome</keyword>
<feature type="coiled-coil region" evidence="2">
    <location>
        <begin position="568"/>
        <end position="599"/>
    </location>
</feature>
<evidence type="ECO:0000256" key="1">
    <source>
        <dbReference type="ARBA" id="ARBA00023054"/>
    </source>
</evidence>
<evidence type="ECO:0000313" key="4">
    <source>
        <dbReference type="Proteomes" id="UP000239590"/>
    </source>
</evidence>
<evidence type="ECO:0000313" key="3">
    <source>
        <dbReference type="EMBL" id="PQA59164.1"/>
    </source>
</evidence>
<gene>
    <name evidence="3" type="ORF">C5O19_05775</name>
</gene>
<sequence length="1483" mass="163056">MIQDEIKIQFTGEASGLNKTLSGVGKDVKQVTNAWAEAEKAAKDAEKAVVQLEKTGQKGTDAWKAAKAAAKDARTEAENARKSTELQNMTYGQLTNQVSKLKKELSALTPGTDAFVKKAKELGAAEKQLASVGKEVTNLKKGGEDLGSPSLWSKITGGIGGVKTAFMGFFALQVVQFFWDIGKAIFETTGKFEKYETTLTSMLGSQQKAKLAMQALKDIAAKTPFSLDEITDSYIKMTARGLRPSEQQLLRMGDAAAKMGKPFDSLMEAVLDVSNTERWNEIGIKVQKVGDKIKTNIGGSTRYFDATEQGAMEMAVAFGSTTDAMGLMEKQSATLSGRMSSIGDTFDQLYGLIGEKLKPVFTALLNVFSAYVEFLMEAVANSEPLVVVFDDLWGVVKQFFGVLMDLVYDLFPGLQGQSISATKYVQILAQVFSGVVIALKVLVGAIQLVVDSLAVMGETFGAVGKIIGMALTGDFDNISKVWDGVKTKVETTKKHLVSNFESIGATFKSAMVERPKADFEKGMLDTTKANEKGHKEITDTQKKELEKRQKEADKVRKAELKAQDESYKQQQEAHIATLATEIERERAKVDLKYELLKRQAEREKHAGSELTTALKEIEIQRKAELQEVETKHLQKIKDANDKALKQIAELEAETQINAIKDELLREEAKIEAKKQKRLAEVNDTLADEEYKAKLRKSIEDEATSEIEAKRAEHREKETKKAAEAAQKRLEIEKNIIEQQRQSENALFDWKEVQAQGNATKLAQIHKERVDRELVWTKEKLIAERDAELHKAELEVTDKEQLKILQKAISDRYRNEEDLAEANSAEKKKAIDRDLQETRAKQWAAGSDALQALMRGDVAAFADATSQIFQGEQQAWQKRLSAHMAGYEAIAGMAKQAVAFLNQLSQDRLQREIDNLNKETAAKIDAAETQKNAVIEGIRAEEQAELDRLRREYLATQMSAADVEAVEMALATAKQEVNAQYQTWMDSARAAGNKAELERLDTERREELKKVEDTVLANQMGAVQLRNNEQSLTEQKQTINAQYKAWMDEARAAGNAAELARLQNELAAEQSKLSSSVLANQMTADQLNAMEAQLADAKQATNARYKAWMDAARAAGNAAELARLENELAAELQKVDETIRGNQLGTATLQKMEQDLATKKTSINTKYNAEITKKTKETTNDIAKIQNDAAVKERELKREQWKQQKKADTATAIIQGSIAALKALASGFFPVNLVFAGIIAGMTAIQVAKINNQPEPTFAKGGFVARGGKHGSRYGEGGIALVDRSSGREVGEMEGDEAIISADQTEANWPLIQQMFKNARNPSMRRKPISGENRPMAFRDGGQLFESPYFKKEMYLFGSKKKKAERDAQKAQEQAEEQARLAQEQAEVEAAQYGGGGVEGGPDAEAAYAEAQQQGQQQLELLQGIIDVNAENGAKLDALAATVGSVRDAVNGNIGATYSVRDAVYGAVGDARNGIIAALSSFGG</sequence>
<protein>
    <recommendedName>
        <fullName evidence="5">Tape measure protein</fullName>
    </recommendedName>
</protein>
<dbReference type="PANTHER" id="PTHR23160">
    <property type="entry name" value="SYNAPTONEMAL COMPLEX PROTEIN-RELATED"/>
    <property type="match status" value="1"/>
</dbReference>
<dbReference type="PANTHER" id="PTHR23160:SF19">
    <property type="entry name" value="MYOSIN HEAVY CHAIN-RELATED PROTEIN"/>
    <property type="match status" value="1"/>
</dbReference>
<feature type="coiled-coil region" evidence="2">
    <location>
        <begin position="1360"/>
        <end position="1391"/>
    </location>
</feature>
<evidence type="ECO:0000256" key="2">
    <source>
        <dbReference type="SAM" id="Coils"/>
    </source>
</evidence>
<accession>A0A2S7IN59</accession>
<name>A0A2S7IN59_9BACT</name>
<feature type="coiled-coil region" evidence="2">
    <location>
        <begin position="905"/>
        <end position="958"/>
    </location>
</feature>
<keyword evidence="1 2" id="KW-0175">Coiled coil</keyword>
<evidence type="ECO:0008006" key="5">
    <source>
        <dbReference type="Google" id="ProtNLM"/>
    </source>
</evidence>
<dbReference type="Proteomes" id="UP000239590">
    <property type="component" value="Unassembled WGS sequence"/>
</dbReference>
<feature type="coiled-coil region" evidence="2">
    <location>
        <begin position="1021"/>
        <end position="1140"/>
    </location>
</feature>
<comment type="caution">
    <text evidence="3">The sequence shown here is derived from an EMBL/GenBank/DDBJ whole genome shotgun (WGS) entry which is preliminary data.</text>
</comment>